<protein>
    <submittedName>
        <fullName evidence="1">Uncharacterized protein</fullName>
    </submittedName>
</protein>
<dbReference type="InterPro" id="IPR021505">
    <property type="entry name" value="Phage_B3_Orf6"/>
</dbReference>
<gene>
    <name evidence="1" type="ORF">SDC9_156460</name>
</gene>
<sequence length="60" mass="7484">MRRILELRRYEIHDEQWQRAMEAISDSITVQNTRRYVRFYERHGEDEWRQVALDWSSITG</sequence>
<evidence type="ECO:0000313" key="1">
    <source>
        <dbReference type="EMBL" id="MPN09172.1"/>
    </source>
</evidence>
<organism evidence="1">
    <name type="scientific">bioreactor metagenome</name>
    <dbReference type="NCBI Taxonomy" id="1076179"/>
    <lineage>
        <taxon>unclassified sequences</taxon>
        <taxon>metagenomes</taxon>
        <taxon>ecological metagenomes</taxon>
    </lineage>
</organism>
<name>A0A645F6M5_9ZZZZ</name>
<comment type="caution">
    <text evidence="1">The sequence shown here is derived from an EMBL/GenBank/DDBJ whole genome shotgun (WGS) entry which is preliminary data.</text>
</comment>
<dbReference type="EMBL" id="VSSQ01055262">
    <property type="protein sequence ID" value="MPN09172.1"/>
    <property type="molecule type" value="Genomic_DNA"/>
</dbReference>
<dbReference type="Pfam" id="PF11363">
    <property type="entry name" value="DUF3164"/>
    <property type="match status" value="1"/>
</dbReference>
<reference evidence="1" key="1">
    <citation type="submission" date="2019-08" db="EMBL/GenBank/DDBJ databases">
        <authorList>
            <person name="Kucharzyk K."/>
            <person name="Murdoch R.W."/>
            <person name="Higgins S."/>
            <person name="Loffler F."/>
        </authorList>
    </citation>
    <scope>NUCLEOTIDE SEQUENCE</scope>
</reference>
<dbReference type="AlphaFoldDB" id="A0A645F6M5"/>
<accession>A0A645F6M5</accession>
<proteinExistence type="predicted"/>